<protein>
    <submittedName>
        <fullName evidence="3">Uncharacterized protein</fullName>
    </submittedName>
</protein>
<evidence type="ECO:0000256" key="1">
    <source>
        <dbReference type="SAM" id="MobiDB-lite"/>
    </source>
</evidence>
<feature type="region of interest" description="Disordered" evidence="1">
    <location>
        <begin position="1"/>
        <end position="22"/>
    </location>
</feature>
<keyword evidence="2" id="KW-0472">Membrane</keyword>
<evidence type="ECO:0000256" key="2">
    <source>
        <dbReference type="SAM" id="Phobius"/>
    </source>
</evidence>
<proteinExistence type="predicted"/>
<accession>K8F275</accession>
<feature type="transmembrane region" description="Helical" evidence="2">
    <location>
        <begin position="210"/>
        <end position="236"/>
    </location>
</feature>
<dbReference type="OrthoDB" id="496380at2759"/>
<feature type="compositionally biased region" description="Low complexity" evidence="1">
    <location>
        <begin position="69"/>
        <end position="80"/>
    </location>
</feature>
<feature type="transmembrane region" description="Helical" evidence="2">
    <location>
        <begin position="248"/>
        <end position="270"/>
    </location>
</feature>
<organism evidence="3 4">
    <name type="scientific">Bathycoccus prasinos</name>
    <dbReference type="NCBI Taxonomy" id="41875"/>
    <lineage>
        <taxon>Eukaryota</taxon>
        <taxon>Viridiplantae</taxon>
        <taxon>Chlorophyta</taxon>
        <taxon>Mamiellophyceae</taxon>
        <taxon>Mamiellales</taxon>
        <taxon>Bathycoccaceae</taxon>
        <taxon>Bathycoccus</taxon>
    </lineage>
</organism>
<dbReference type="AlphaFoldDB" id="K8F275"/>
<dbReference type="RefSeq" id="XP_007512079.1">
    <property type="nucleotide sequence ID" value="XM_007512017.1"/>
</dbReference>
<name>K8F275_9CHLO</name>
<gene>
    <name evidence="3" type="ORF">Bathy07g00110</name>
</gene>
<dbReference type="KEGG" id="bpg:Bathy07g00110"/>
<evidence type="ECO:0000313" key="3">
    <source>
        <dbReference type="EMBL" id="CCO66167.1"/>
    </source>
</evidence>
<evidence type="ECO:0000313" key="4">
    <source>
        <dbReference type="Proteomes" id="UP000198341"/>
    </source>
</evidence>
<keyword evidence="4" id="KW-1185">Reference proteome</keyword>
<feature type="compositionally biased region" description="Low complexity" evidence="1">
    <location>
        <begin position="1"/>
        <end position="17"/>
    </location>
</feature>
<keyword evidence="2" id="KW-1133">Transmembrane helix</keyword>
<dbReference type="Proteomes" id="UP000198341">
    <property type="component" value="Chromosome 7"/>
</dbReference>
<dbReference type="EMBL" id="FO082272">
    <property type="protein sequence ID" value="CCO66167.1"/>
    <property type="molecule type" value="Genomic_DNA"/>
</dbReference>
<dbReference type="GeneID" id="19014501"/>
<reference evidence="3 4" key="1">
    <citation type="submission" date="2011-10" db="EMBL/GenBank/DDBJ databases">
        <authorList>
            <person name="Genoscope - CEA"/>
        </authorList>
    </citation>
    <scope>NUCLEOTIDE SEQUENCE [LARGE SCALE GENOMIC DNA]</scope>
    <source>
        <strain evidence="3 4">RCC 1105</strain>
    </source>
</reference>
<feature type="compositionally biased region" description="Low complexity" evidence="1">
    <location>
        <begin position="87"/>
        <end position="110"/>
    </location>
</feature>
<feature type="region of interest" description="Disordered" evidence="1">
    <location>
        <begin position="45"/>
        <end position="110"/>
    </location>
</feature>
<sequence>MSLSLASWSQSAASSLQNKKRATATLRRNAVTTYATAFKERKESAAVVETAKTAKKTTKTSFKERKESAATATSKTSTQSAKKKTSATKTTTTTNAKKKATAATSSKTATTSANIEFEVPNQYGYFPSVIEKAKVKREQNASGFDKDVYMSKAEQTERFSKLCAAHPELKKCQDDYQSPLRMKPSTTSTINGSVIRSDGIILIPGNKEDLITWVLDPAMSADTIGILLPTLFVILGAQLKKAANVPEWVSGGVGITTKIIATCLIALYWIPSFMNE</sequence>
<keyword evidence="2" id="KW-0812">Transmembrane</keyword>